<evidence type="ECO:0000256" key="1">
    <source>
        <dbReference type="SAM" id="MobiDB-lite"/>
    </source>
</evidence>
<protein>
    <submittedName>
        <fullName evidence="2">Uncharacterized protein</fullName>
    </submittedName>
</protein>
<name>A0A1W0X4X8_HYPEX</name>
<comment type="caution">
    <text evidence="2">The sequence shown here is derived from an EMBL/GenBank/DDBJ whole genome shotgun (WGS) entry which is preliminary data.</text>
</comment>
<evidence type="ECO:0000313" key="2">
    <source>
        <dbReference type="EMBL" id="OQV22565.1"/>
    </source>
</evidence>
<proteinExistence type="predicted"/>
<evidence type="ECO:0000313" key="3">
    <source>
        <dbReference type="Proteomes" id="UP000192578"/>
    </source>
</evidence>
<dbReference type="AlphaFoldDB" id="A0A1W0X4X8"/>
<feature type="region of interest" description="Disordered" evidence="1">
    <location>
        <begin position="61"/>
        <end position="92"/>
    </location>
</feature>
<feature type="compositionally biased region" description="Basic and acidic residues" evidence="1">
    <location>
        <begin position="63"/>
        <end position="79"/>
    </location>
</feature>
<sequence length="124" mass="13174">MALEAQSSSYAYFTSTLHKLIQPRPDNSIGAAPSAQIDVTGQGYNNRRCGLKPVAILPLHTPEFGRPRCGEPDRSDDVAHPTPATPYPGAGLAVSVRLTTDQVRDGDGKDLAFCRTALRGPAEG</sequence>
<dbReference type="Proteomes" id="UP000192578">
    <property type="component" value="Unassembled WGS sequence"/>
</dbReference>
<keyword evidence="3" id="KW-1185">Reference proteome</keyword>
<reference evidence="3" key="1">
    <citation type="submission" date="2017-01" db="EMBL/GenBank/DDBJ databases">
        <title>Comparative genomics of anhydrobiosis in the tardigrade Hypsibius dujardini.</title>
        <authorList>
            <person name="Yoshida Y."/>
            <person name="Koutsovoulos G."/>
            <person name="Laetsch D."/>
            <person name="Stevens L."/>
            <person name="Kumar S."/>
            <person name="Horikawa D."/>
            <person name="Ishino K."/>
            <person name="Komine S."/>
            <person name="Tomita M."/>
            <person name="Blaxter M."/>
            <person name="Arakawa K."/>
        </authorList>
    </citation>
    <scope>NUCLEOTIDE SEQUENCE [LARGE SCALE GENOMIC DNA]</scope>
    <source>
        <strain evidence="3">Z151</strain>
    </source>
</reference>
<organism evidence="2 3">
    <name type="scientific">Hypsibius exemplaris</name>
    <name type="common">Freshwater tardigrade</name>
    <dbReference type="NCBI Taxonomy" id="2072580"/>
    <lineage>
        <taxon>Eukaryota</taxon>
        <taxon>Metazoa</taxon>
        <taxon>Ecdysozoa</taxon>
        <taxon>Tardigrada</taxon>
        <taxon>Eutardigrada</taxon>
        <taxon>Parachela</taxon>
        <taxon>Hypsibioidea</taxon>
        <taxon>Hypsibiidae</taxon>
        <taxon>Hypsibius</taxon>
    </lineage>
</organism>
<accession>A0A1W0X4X8</accession>
<dbReference type="EMBL" id="MTYJ01000016">
    <property type="protein sequence ID" value="OQV22565.1"/>
    <property type="molecule type" value="Genomic_DNA"/>
</dbReference>
<gene>
    <name evidence="2" type="ORF">BV898_03392</name>
</gene>